<protein>
    <submittedName>
        <fullName evidence="1">Uncharacterized protein</fullName>
    </submittedName>
</protein>
<name>A0A653TL26_9FLAO</name>
<sequence>MQYFLNASLDIDDVTKTNIYFFNLYKPSLSNFLIRELNSASSGFLN</sequence>
<organism evidence="1 2">
    <name type="scientific">Maribacter litoralis</name>
    <dbReference type="NCBI Taxonomy" id="2059726"/>
    <lineage>
        <taxon>Bacteria</taxon>
        <taxon>Pseudomonadati</taxon>
        <taxon>Bacteroidota</taxon>
        <taxon>Flavobacteriia</taxon>
        <taxon>Flavobacteriales</taxon>
        <taxon>Flavobacteriaceae</taxon>
        <taxon>Maribacter</taxon>
    </lineage>
</organism>
<reference evidence="1 2" key="1">
    <citation type="submission" date="2019-10" db="EMBL/GenBank/DDBJ databases">
        <authorList>
            <person name="Karimi E."/>
        </authorList>
    </citation>
    <scope>NUCLEOTIDE SEQUENCE [LARGE SCALE GENOMIC DNA]</scope>
    <source>
        <strain evidence="1">Maribacter sp. 151</strain>
    </source>
</reference>
<evidence type="ECO:0000313" key="1">
    <source>
        <dbReference type="EMBL" id="VXB82156.1"/>
    </source>
</evidence>
<proteinExistence type="predicted"/>
<dbReference type="Proteomes" id="UP000430202">
    <property type="component" value="Unassembled WGS sequence"/>
</dbReference>
<dbReference type="EMBL" id="CABWLR010000003">
    <property type="protein sequence ID" value="VXB82156.1"/>
    <property type="molecule type" value="Genomic_DNA"/>
</dbReference>
<dbReference type="AlphaFoldDB" id="A0A653TL26"/>
<gene>
    <name evidence="1" type="ORF">MARI151_30675</name>
</gene>
<evidence type="ECO:0000313" key="2">
    <source>
        <dbReference type="Proteomes" id="UP000430202"/>
    </source>
</evidence>
<accession>A0A653TL26</accession>
<keyword evidence="2" id="KW-1185">Reference proteome</keyword>